<dbReference type="HOGENOM" id="CLU_007526_0_0_0"/>
<dbReference type="SUPFAM" id="SSF56112">
    <property type="entry name" value="Protein kinase-like (PK-like)"/>
    <property type="match status" value="1"/>
</dbReference>
<dbReference type="RefSeq" id="WP_015235059.1">
    <property type="nucleotide sequence ID" value="NC_019793.1"/>
</dbReference>
<dbReference type="CDD" id="cd05154">
    <property type="entry name" value="ACAD10_11_N-like"/>
    <property type="match status" value="1"/>
</dbReference>
<dbReference type="eggNOG" id="COG3173">
    <property type="taxonomic scope" value="Bacteria"/>
</dbReference>
<accession>K9ZYU1</accession>
<keyword evidence="3" id="KW-1185">Reference proteome</keyword>
<sequence length="353" mass="39222">MTGEGVTGDTAPIRPGEELELDKLREYLRGRLDADVDALTVEQFPGGHSNLTYLVRLGGQEFVLRRAPMGPVAPKAHDMIREYRVLERIHPLFAAAPKVALLCEDAGVLGVPFYLMERRVGVILRDQVPPEYAEMSDLGGQASRALIDGLAQLHAVDIVASGLIDIGKPKGFLTRQVEGWATRWNGSKVEELPDMERVIAWLRDTMPQAQPPTIVHNDYKLDNVMLAPHDPGRIVGVLDWEMTTVGDPLVDLGLSLCYWQQRSGPFGAHGGAGWYSREAFIERYAQQSGRDVTRVAWYEVLGAFKLAVILQQIFYRFHKGQTQDPRFAKLDAEVASLVRVAAQRTRQADAEGV</sequence>
<dbReference type="Proteomes" id="UP000010467">
    <property type="component" value="Chromosome"/>
</dbReference>
<protein>
    <submittedName>
        <fullName evidence="2">Putative aminoglycoside phosphotransferase</fullName>
    </submittedName>
</protein>
<dbReference type="Pfam" id="PF01636">
    <property type="entry name" value="APH"/>
    <property type="match status" value="1"/>
</dbReference>
<proteinExistence type="predicted"/>
<dbReference type="InterPro" id="IPR011009">
    <property type="entry name" value="Kinase-like_dom_sf"/>
</dbReference>
<reference evidence="3" key="1">
    <citation type="submission" date="2012-03" db="EMBL/GenBank/DDBJ databases">
        <title>Complete sequence of chromosome of Deinococcus peraridilitoris DSM 19664.</title>
        <authorList>
            <person name="Lucas S."/>
            <person name="Copeland A."/>
            <person name="Lapidus A."/>
            <person name="Glavina del Rio T."/>
            <person name="Dalin E."/>
            <person name="Tice H."/>
            <person name="Bruce D."/>
            <person name="Goodwin L."/>
            <person name="Pitluck S."/>
            <person name="Peters L."/>
            <person name="Mikhailova N."/>
            <person name="Lu M."/>
            <person name="Kyrpides N."/>
            <person name="Mavromatis K."/>
            <person name="Ivanova N."/>
            <person name="Brettin T."/>
            <person name="Detter J.C."/>
            <person name="Han C."/>
            <person name="Larimer F."/>
            <person name="Land M."/>
            <person name="Hauser L."/>
            <person name="Markowitz V."/>
            <person name="Cheng J.-F."/>
            <person name="Hugenholtz P."/>
            <person name="Woyke T."/>
            <person name="Wu D."/>
            <person name="Pukall R."/>
            <person name="Steenblock K."/>
            <person name="Brambilla E."/>
            <person name="Klenk H.-P."/>
            <person name="Eisen J.A."/>
        </authorList>
    </citation>
    <scope>NUCLEOTIDE SEQUENCE [LARGE SCALE GENOMIC DNA]</scope>
    <source>
        <strain evidence="3">DSM 19664 / LMG 22246 / CIP 109416 / KR-200</strain>
    </source>
</reference>
<dbReference type="PANTHER" id="PTHR47829:SF1">
    <property type="entry name" value="HAD FAMILY PHOSPHATASE"/>
    <property type="match status" value="1"/>
</dbReference>
<dbReference type="PROSITE" id="PS00108">
    <property type="entry name" value="PROTEIN_KINASE_ST"/>
    <property type="match status" value="1"/>
</dbReference>
<dbReference type="PANTHER" id="PTHR47829">
    <property type="entry name" value="HYDROLASE, PUTATIVE (AFU_ORTHOLOGUE AFUA_1G12880)-RELATED"/>
    <property type="match status" value="1"/>
</dbReference>
<dbReference type="InterPro" id="IPR002575">
    <property type="entry name" value="Aminoglycoside_PTrfase"/>
</dbReference>
<dbReference type="InterPro" id="IPR052898">
    <property type="entry name" value="ACAD10-like"/>
</dbReference>
<dbReference type="GO" id="GO:0004672">
    <property type="term" value="F:protein kinase activity"/>
    <property type="evidence" value="ECO:0007669"/>
    <property type="project" value="InterPro"/>
</dbReference>
<dbReference type="STRING" id="937777.Deipe_1196"/>
<dbReference type="OrthoDB" id="3806873at2"/>
<evidence type="ECO:0000313" key="2">
    <source>
        <dbReference type="EMBL" id="AFZ66751.1"/>
    </source>
</evidence>
<dbReference type="KEGG" id="dpd:Deipe_1196"/>
<feature type="domain" description="Aminoglycoside phosphotransferase" evidence="1">
    <location>
        <begin position="40"/>
        <end position="291"/>
    </location>
</feature>
<evidence type="ECO:0000259" key="1">
    <source>
        <dbReference type="Pfam" id="PF01636"/>
    </source>
</evidence>
<dbReference type="Gene3D" id="3.30.200.20">
    <property type="entry name" value="Phosphorylase Kinase, domain 1"/>
    <property type="match status" value="1"/>
</dbReference>
<keyword evidence="2" id="KW-0808">Transferase</keyword>
<name>K9ZYU1_DEIPD</name>
<organism evidence="2 3">
    <name type="scientific">Deinococcus peraridilitoris (strain DSM 19664 / LMG 22246 / CIP 109416 / KR-200)</name>
    <dbReference type="NCBI Taxonomy" id="937777"/>
    <lineage>
        <taxon>Bacteria</taxon>
        <taxon>Thermotogati</taxon>
        <taxon>Deinococcota</taxon>
        <taxon>Deinococci</taxon>
        <taxon>Deinococcales</taxon>
        <taxon>Deinococcaceae</taxon>
        <taxon>Deinococcus</taxon>
    </lineage>
</organism>
<dbReference type="Gene3D" id="3.90.1200.10">
    <property type="match status" value="1"/>
</dbReference>
<dbReference type="InterPro" id="IPR041726">
    <property type="entry name" value="ACAD10_11_N"/>
</dbReference>
<evidence type="ECO:0000313" key="3">
    <source>
        <dbReference type="Proteomes" id="UP000010467"/>
    </source>
</evidence>
<gene>
    <name evidence="2" type="ordered locus">Deipe_1196</name>
</gene>
<dbReference type="InterPro" id="IPR008271">
    <property type="entry name" value="Ser/Thr_kinase_AS"/>
</dbReference>
<dbReference type="AlphaFoldDB" id="K9ZYU1"/>
<dbReference type="PATRIC" id="fig|937777.3.peg.1198"/>
<dbReference type="EMBL" id="CP003382">
    <property type="protein sequence ID" value="AFZ66751.1"/>
    <property type="molecule type" value="Genomic_DNA"/>
</dbReference>